<reference evidence="1 2" key="1">
    <citation type="journal article" date="2017" name="Front. Microbiol.">
        <title>Phaeobacter piscinae sp. nov., a species of the Roseobacter group and potential aquaculture probiont.</title>
        <authorList>
            <person name="Sonnenschein E.C."/>
            <person name="Phippen C.B.W."/>
            <person name="Nielsen K.F."/>
            <person name="Mateiu R.V."/>
            <person name="Melchiorsen J."/>
            <person name="Gram L."/>
            <person name="Overmann J."/>
            <person name="Freese H.M."/>
        </authorList>
    </citation>
    <scope>NUCLEOTIDE SEQUENCE [LARGE SCALE GENOMIC DNA]</scope>
    <source>
        <strain evidence="1 2">P88</strain>
    </source>
</reference>
<dbReference type="RefSeq" id="WP_014879437.1">
    <property type="nucleotide sequence ID" value="NZ_CANLFJ010000001.1"/>
</dbReference>
<evidence type="ECO:0000313" key="1">
    <source>
        <dbReference type="EMBL" id="AUQ98280.1"/>
    </source>
</evidence>
<sequence length="110" mass="11168">MIFLPFFAASMLSLTAFLQSEAAWWKGPLAALVLFLAGFGVAVGLSDAVVENSIAPPAMGIAAGAWLGAGVIGLGAVLALILRKSLSPGRIAGTAFLGGFAFFSVLPFLI</sequence>
<organism evidence="1 2">
    <name type="scientific">Phaeobacter inhibens</name>
    <dbReference type="NCBI Taxonomy" id="221822"/>
    <lineage>
        <taxon>Bacteria</taxon>
        <taxon>Pseudomonadati</taxon>
        <taxon>Pseudomonadota</taxon>
        <taxon>Alphaproteobacteria</taxon>
        <taxon>Rhodobacterales</taxon>
        <taxon>Roseobacteraceae</taxon>
        <taxon>Phaeobacter</taxon>
    </lineage>
</organism>
<reference evidence="1 2" key="2">
    <citation type="journal article" date="2017" name="Genome Biol. Evol.">
        <title>Trajectories and Drivers of Genome Evolution in Surface-Associated Marine Phaeobacter.</title>
        <authorList>
            <person name="Freese H.M."/>
            <person name="Sikorski J."/>
            <person name="Bunk B."/>
            <person name="Scheuner C."/>
            <person name="Meier-Kolthoff J.P."/>
            <person name="Sproer C."/>
            <person name="Gram L."/>
            <person name="Overmann J."/>
        </authorList>
    </citation>
    <scope>NUCLEOTIDE SEQUENCE [LARGE SCALE GENOMIC DNA]</scope>
    <source>
        <strain evidence="1 2">P88</strain>
    </source>
</reference>
<accession>A0A2I7HV49</accession>
<dbReference type="GeneID" id="31847020"/>
<dbReference type="Proteomes" id="UP000236447">
    <property type="component" value="Chromosome"/>
</dbReference>
<protein>
    <submittedName>
        <fullName evidence="1">Uncharacterized protein</fullName>
    </submittedName>
</protein>
<name>A0A2I7HV49_9RHOB</name>
<gene>
    <name evidence="1" type="ORF">PhaeoP88_00888</name>
</gene>
<dbReference type="EMBL" id="CP010725">
    <property type="protein sequence ID" value="AUQ98280.1"/>
    <property type="molecule type" value="Genomic_DNA"/>
</dbReference>
<proteinExistence type="predicted"/>
<evidence type="ECO:0000313" key="2">
    <source>
        <dbReference type="Proteomes" id="UP000236447"/>
    </source>
</evidence>
<dbReference type="AlphaFoldDB" id="A0A2I7HV49"/>